<dbReference type="HOGENOM" id="CLU_2820578_0_0_2"/>
<organism evidence="1 2">
    <name type="scientific">Archaeoglobus sulfaticallidus PM70-1</name>
    <dbReference type="NCBI Taxonomy" id="387631"/>
    <lineage>
        <taxon>Archaea</taxon>
        <taxon>Methanobacteriati</taxon>
        <taxon>Methanobacteriota</taxon>
        <taxon>Archaeoglobi</taxon>
        <taxon>Archaeoglobales</taxon>
        <taxon>Archaeoglobaceae</taxon>
        <taxon>Archaeoglobus</taxon>
    </lineage>
</organism>
<name>N0BI18_9EURY</name>
<dbReference type="KEGG" id="ast:Asulf_00045"/>
<evidence type="ECO:0008006" key="3">
    <source>
        <dbReference type="Google" id="ProtNLM"/>
    </source>
</evidence>
<proteinExistence type="predicted"/>
<keyword evidence="2" id="KW-1185">Reference proteome</keyword>
<evidence type="ECO:0000313" key="2">
    <source>
        <dbReference type="Proteomes" id="UP000013307"/>
    </source>
</evidence>
<evidence type="ECO:0000313" key="1">
    <source>
        <dbReference type="EMBL" id="AGK60081.1"/>
    </source>
</evidence>
<dbReference type="Gene3D" id="3.40.720.10">
    <property type="entry name" value="Alkaline Phosphatase, subunit A"/>
    <property type="match status" value="1"/>
</dbReference>
<sequence>MHGGFEELYNLKEDPEEENNIIENDYEIAMELRDTLSKWVEHIENKKFEKAKIKEKIKRLRSFDKI</sequence>
<dbReference type="SUPFAM" id="SSF53649">
    <property type="entry name" value="Alkaline phosphatase-like"/>
    <property type="match status" value="1"/>
</dbReference>
<dbReference type="STRING" id="387631.Asulf_00045"/>
<dbReference type="InterPro" id="IPR017850">
    <property type="entry name" value="Alkaline_phosphatase_core_sf"/>
</dbReference>
<protein>
    <recommendedName>
        <fullName evidence="3">N-sulphoglucosamine sulphohydrolase C-terminal domain-containing protein</fullName>
    </recommendedName>
</protein>
<gene>
    <name evidence="1" type="ORF">Asulf_00045</name>
</gene>
<dbReference type="EMBL" id="CP005290">
    <property type="protein sequence ID" value="AGK60081.1"/>
    <property type="molecule type" value="Genomic_DNA"/>
</dbReference>
<reference evidence="1 2" key="1">
    <citation type="journal article" date="2013" name="Genome Announc.">
        <title>Complete Genome Sequence of the Thermophilic and Facultatively Chemolithoautotrophic Sulfate Reducer Archaeoglobus sulfaticallidus Strain PM70-1T.</title>
        <authorList>
            <person name="Stokke R."/>
            <person name="Hocking W.P."/>
            <person name="Steinsbu B.O."/>
            <person name="Steen I.H."/>
        </authorList>
    </citation>
    <scope>NUCLEOTIDE SEQUENCE [LARGE SCALE GENOMIC DNA]</scope>
    <source>
        <strain evidence="1">PM70-1</strain>
    </source>
</reference>
<dbReference type="Proteomes" id="UP000013307">
    <property type="component" value="Chromosome"/>
</dbReference>
<accession>N0BI18</accession>
<dbReference type="AlphaFoldDB" id="N0BI18"/>